<organism evidence="4 5">
    <name type="scientific">Pyxidicoccus parkwayensis</name>
    <dbReference type="NCBI Taxonomy" id="2813578"/>
    <lineage>
        <taxon>Bacteria</taxon>
        <taxon>Pseudomonadati</taxon>
        <taxon>Myxococcota</taxon>
        <taxon>Myxococcia</taxon>
        <taxon>Myxococcales</taxon>
        <taxon>Cystobacterineae</taxon>
        <taxon>Myxococcaceae</taxon>
        <taxon>Pyxidicoccus</taxon>
    </lineage>
</organism>
<dbReference type="Proteomes" id="UP000662747">
    <property type="component" value="Chromosome"/>
</dbReference>
<dbReference type="InterPro" id="IPR011055">
    <property type="entry name" value="Dup_hybrid_motif"/>
</dbReference>
<dbReference type="Gene3D" id="2.70.70.10">
    <property type="entry name" value="Glucose Permease (Domain IIA)"/>
    <property type="match status" value="1"/>
</dbReference>
<dbReference type="Pfam" id="PF01551">
    <property type="entry name" value="Peptidase_M23"/>
    <property type="match status" value="1"/>
</dbReference>
<proteinExistence type="predicted"/>
<accession>A0ABX7NLL4</accession>
<feature type="region of interest" description="Disordered" evidence="2">
    <location>
        <begin position="302"/>
        <end position="327"/>
    </location>
</feature>
<evidence type="ECO:0000313" key="5">
    <source>
        <dbReference type="Proteomes" id="UP000662747"/>
    </source>
</evidence>
<dbReference type="RefSeq" id="WP_206721337.1">
    <property type="nucleotide sequence ID" value="NZ_CP071090.1"/>
</dbReference>
<dbReference type="PROSITE" id="PS51257">
    <property type="entry name" value="PROKAR_LIPOPROTEIN"/>
    <property type="match status" value="1"/>
</dbReference>
<evidence type="ECO:0000256" key="2">
    <source>
        <dbReference type="SAM" id="MobiDB-lite"/>
    </source>
</evidence>
<evidence type="ECO:0000259" key="3">
    <source>
        <dbReference type="Pfam" id="PF01551"/>
    </source>
</evidence>
<reference evidence="4 5" key="1">
    <citation type="submission" date="2021-02" db="EMBL/GenBank/DDBJ databases">
        <title>De Novo genome assembly of isolated myxobacteria.</title>
        <authorList>
            <person name="Stevens D.C."/>
        </authorList>
    </citation>
    <scope>NUCLEOTIDE SEQUENCE [LARGE SCALE GENOMIC DNA]</scope>
    <source>
        <strain evidence="5">SCPEA02</strain>
    </source>
</reference>
<dbReference type="PANTHER" id="PTHR21666">
    <property type="entry name" value="PEPTIDASE-RELATED"/>
    <property type="match status" value="1"/>
</dbReference>
<dbReference type="PANTHER" id="PTHR21666:SF289">
    <property type="entry name" value="L-ALA--D-GLU ENDOPEPTIDASE"/>
    <property type="match status" value="1"/>
</dbReference>
<dbReference type="EMBL" id="CP071090">
    <property type="protein sequence ID" value="QSQ19755.1"/>
    <property type="molecule type" value="Genomic_DNA"/>
</dbReference>
<dbReference type="SUPFAM" id="SSF51261">
    <property type="entry name" value="Duplicated hybrid motif"/>
    <property type="match status" value="1"/>
</dbReference>
<gene>
    <name evidence="4" type="ORF">JY651_31285</name>
</gene>
<name>A0ABX7NLL4_9BACT</name>
<protein>
    <submittedName>
        <fullName evidence="4">M23 family metallopeptidase</fullName>
    </submittedName>
</protein>
<evidence type="ECO:0000313" key="4">
    <source>
        <dbReference type="EMBL" id="QSQ19755.1"/>
    </source>
</evidence>
<dbReference type="InterPro" id="IPR016047">
    <property type="entry name" value="M23ase_b-sheet_dom"/>
</dbReference>
<keyword evidence="1" id="KW-0732">Signal</keyword>
<keyword evidence="5" id="KW-1185">Reference proteome</keyword>
<feature type="domain" description="M23ase beta-sheet core" evidence="3">
    <location>
        <begin position="194"/>
        <end position="288"/>
    </location>
</feature>
<dbReference type="InterPro" id="IPR050570">
    <property type="entry name" value="Cell_wall_metabolism_enzyme"/>
</dbReference>
<dbReference type="CDD" id="cd12797">
    <property type="entry name" value="M23_peptidase"/>
    <property type="match status" value="1"/>
</dbReference>
<evidence type="ECO:0000256" key="1">
    <source>
        <dbReference type="ARBA" id="ARBA00022729"/>
    </source>
</evidence>
<sequence length="327" mass="35826">MRRLSLLVLVTACSCATTREEPKMSFEELYGASSSDGPRAFRDIAATAPRTSEALQAVLTAFTEQARVYRAQVVRGGAMPAPQVDNWESMNHALDGFLAQPVKATDARDVALARRVLEAELEQDGRTYGDMPGTLAEAVVLRVGRLVVRLAELRRLEHPEQVDELPRLMWPLAPVNITSLFGQRWHPILGENRRHLGVDLAATQGQVIYTADKGVVLRAGWNGDHGNQVEVQHAGRWVTRYSHLSRVLVEPGEILERGEALGLAGETGLATGVHLHFELWRDGQPMDPLDALGGGEETAEEAIPMARHHVTPGPATHQGRQPPGQRP</sequence>